<dbReference type="InterPro" id="IPR002397">
    <property type="entry name" value="Cyt_P450_B"/>
</dbReference>
<evidence type="ECO:0000313" key="2">
    <source>
        <dbReference type="EMBL" id="CAB4752262.1"/>
    </source>
</evidence>
<dbReference type="Gene3D" id="1.10.630.10">
    <property type="entry name" value="Cytochrome P450"/>
    <property type="match status" value="1"/>
</dbReference>
<sequence>MTNVTMTADLLPFADPGFQEDPYPYYRVVRDLTPLYESPLGVYAVMRHKDVAELLRDKRLSAAQLDFGVANIFHDSVLGMDSPDHGRLRRMSAKWFTPDRISEWIVETQRIVDKALDEGEAEGGLDACQDLSFAATFGTMAYILGVGTHDAAECRQKVIDMGRALRPAATDADVAGAQEAFGWYVEYIRDLIAFKRNHPGESLLDSFIAAQGAGEMSEEEIMATVTLFYAVGHLDNSFLIQNGIKLLAEMPEERELFRSKPEARNDMISEMLRIDTPEQFVTRFVTEDIDISGETLPAGSIVLGMIGSANRDDRVFPDPDIFDHTRPELTRLQMAFGAGQHGCHGQLLARAQAECAIGSLVERFPEYRISGPVTHHHTEFIRNISTLPIEFR</sequence>
<dbReference type="Pfam" id="PF00067">
    <property type="entry name" value="p450"/>
    <property type="match status" value="1"/>
</dbReference>
<dbReference type="PANTHER" id="PTHR46696">
    <property type="entry name" value="P450, PUTATIVE (EUROFUNG)-RELATED"/>
    <property type="match status" value="1"/>
</dbReference>
<dbReference type="GO" id="GO:0020037">
    <property type="term" value="F:heme binding"/>
    <property type="evidence" value="ECO:0007669"/>
    <property type="project" value="InterPro"/>
</dbReference>
<dbReference type="GO" id="GO:0005506">
    <property type="term" value="F:iron ion binding"/>
    <property type="evidence" value="ECO:0007669"/>
    <property type="project" value="InterPro"/>
</dbReference>
<evidence type="ECO:0000256" key="1">
    <source>
        <dbReference type="ARBA" id="ARBA00010617"/>
    </source>
</evidence>
<organism evidence="2">
    <name type="scientific">freshwater metagenome</name>
    <dbReference type="NCBI Taxonomy" id="449393"/>
    <lineage>
        <taxon>unclassified sequences</taxon>
        <taxon>metagenomes</taxon>
        <taxon>ecological metagenomes</taxon>
    </lineage>
</organism>
<dbReference type="GO" id="GO:0016705">
    <property type="term" value="F:oxidoreductase activity, acting on paired donors, with incorporation or reduction of molecular oxygen"/>
    <property type="evidence" value="ECO:0007669"/>
    <property type="project" value="InterPro"/>
</dbReference>
<gene>
    <name evidence="2" type="ORF">UFOPK2786_01354</name>
</gene>
<dbReference type="PRINTS" id="PR00359">
    <property type="entry name" value="BP450"/>
</dbReference>
<dbReference type="AlphaFoldDB" id="A0A6J6TXC9"/>
<dbReference type="GO" id="GO:0004497">
    <property type="term" value="F:monooxygenase activity"/>
    <property type="evidence" value="ECO:0007669"/>
    <property type="project" value="InterPro"/>
</dbReference>
<accession>A0A6J6TXC9</accession>
<dbReference type="InterPro" id="IPR001128">
    <property type="entry name" value="Cyt_P450"/>
</dbReference>
<dbReference type="SUPFAM" id="SSF48264">
    <property type="entry name" value="Cytochrome P450"/>
    <property type="match status" value="1"/>
</dbReference>
<dbReference type="EMBL" id="CAEZYW010000229">
    <property type="protein sequence ID" value="CAB4752262.1"/>
    <property type="molecule type" value="Genomic_DNA"/>
</dbReference>
<protein>
    <submittedName>
        <fullName evidence="2">Unannotated protein</fullName>
    </submittedName>
</protein>
<dbReference type="InterPro" id="IPR036396">
    <property type="entry name" value="Cyt_P450_sf"/>
</dbReference>
<dbReference type="PANTHER" id="PTHR46696:SF1">
    <property type="entry name" value="CYTOCHROME P450 YJIB-RELATED"/>
    <property type="match status" value="1"/>
</dbReference>
<name>A0A6J6TXC9_9ZZZZ</name>
<comment type="similarity">
    <text evidence="1">Belongs to the cytochrome P450 family.</text>
</comment>
<reference evidence="2" key="1">
    <citation type="submission" date="2020-05" db="EMBL/GenBank/DDBJ databases">
        <authorList>
            <person name="Chiriac C."/>
            <person name="Salcher M."/>
            <person name="Ghai R."/>
            <person name="Kavagutti S V."/>
        </authorList>
    </citation>
    <scope>NUCLEOTIDE SEQUENCE</scope>
</reference>
<proteinExistence type="inferred from homology"/>